<organism evidence="3 4">
    <name type="scientific">Sphingobacterium kitahiroshimense</name>
    <dbReference type="NCBI Taxonomy" id="470446"/>
    <lineage>
        <taxon>Bacteria</taxon>
        <taxon>Pseudomonadati</taxon>
        <taxon>Bacteroidota</taxon>
        <taxon>Sphingobacteriia</taxon>
        <taxon>Sphingobacteriales</taxon>
        <taxon>Sphingobacteriaceae</taxon>
        <taxon>Sphingobacterium</taxon>
    </lineage>
</organism>
<proteinExistence type="predicted"/>
<keyword evidence="2" id="KW-0472">Membrane</keyword>
<evidence type="ECO:0000256" key="1">
    <source>
        <dbReference type="SAM" id="Coils"/>
    </source>
</evidence>
<sequence>METELVKGNKQEEIKKNTSKVYFFIIAIAALIVTNVYFYVKFKSSGEKVYALTVEKENLEVEIDRIEAELDKMKIENIQLSPPLIEKEQNARKKIIDLRTKLAQKQLSQSDIDHAQSTITSLKSEVAYFSLDVNRLIQENKILAEKNSLLQKEVSASSTKISNLESSNTNLASKVNVAAAIKVSNIAVYGLQEKRNDKVEVEERAKRVDKLSINFNIADNTLAKVGKKDIFVRIIDPQGNLIINQDDNTFYAHSEKLQYTFKSTIDFTNHGEEYSLYWKDDKKFTKGAYTVLLYADNAIMGRSTVVLK</sequence>
<dbReference type="Proteomes" id="UP001409291">
    <property type="component" value="Unassembled WGS sequence"/>
</dbReference>
<evidence type="ECO:0000313" key="4">
    <source>
        <dbReference type="Proteomes" id="UP001409291"/>
    </source>
</evidence>
<feature type="transmembrane region" description="Helical" evidence="2">
    <location>
        <begin position="21"/>
        <end position="40"/>
    </location>
</feature>
<name>A0ABV0BSI2_9SPHI</name>
<evidence type="ECO:0000256" key="2">
    <source>
        <dbReference type="SAM" id="Phobius"/>
    </source>
</evidence>
<protein>
    <submittedName>
        <fullName evidence="3">Uncharacterized protein</fullName>
    </submittedName>
</protein>
<dbReference type="EMBL" id="JBDJNQ010000003">
    <property type="protein sequence ID" value="MEN5377470.1"/>
    <property type="molecule type" value="Genomic_DNA"/>
</dbReference>
<evidence type="ECO:0000313" key="3">
    <source>
        <dbReference type="EMBL" id="MEN5377470.1"/>
    </source>
</evidence>
<gene>
    <name evidence="3" type="ORF">ABE541_09375</name>
</gene>
<feature type="coiled-coil region" evidence="1">
    <location>
        <begin position="49"/>
        <end position="76"/>
    </location>
</feature>
<accession>A0ABV0BSI2</accession>
<keyword evidence="4" id="KW-1185">Reference proteome</keyword>
<dbReference type="RefSeq" id="WP_132771522.1">
    <property type="nucleotide sequence ID" value="NZ_JAOQNK010000001.1"/>
</dbReference>
<keyword evidence="2" id="KW-1133">Transmembrane helix</keyword>
<comment type="caution">
    <text evidence="3">The sequence shown here is derived from an EMBL/GenBank/DDBJ whole genome shotgun (WGS) entry which is preliminary data.</text>
</comment>
<keyword evidence="1" id="KW-0175">Coiled coil</keyword>
<keyword evidence="2" id="KW-0812">Transmembrane</keyword>
<reference evidence="3 4" key="1">
    <citation type="submission" date="2024-04" db="EMBL/GenBank/DDBJ databases">
        <title>WGS of bacteria from Torrens River.</title>
        <authorList>
            <person name="Wyrsch E.R."/>
            <person name="Drigo B."/>
        </authorList>
    </citation>
    <scope>NUCLEOTIDE SEQUENCE [LARGE SCALE GENOMIC DNA]</scope>
    <source>
        <strain evidence="3 4">TWI391</strain>
    </source>
</reference>